<dbReference type="AlphaFoldDB" id="A0AAV3Z8U5"/>
<sequence length="91" mass="9745">MSENVTYTVQPRSNTTKTAKASNIEIWFLHTASPQQGDLRRSSGQGAGGGARTRDRGFPADLRADSLATVPPTPRPLLMIAIIIDAADPKL</sequence>
<dbReference type="Proteomes" id="UP000735302">
    <property type="component" value="Unassembled WGS sequence"/>
</dbReference>
<evidence type="ECO:0000313" key="2">
    <source>
        <dbReference type="EMBL" id="GFN91045.1"/>
    </source>
</evidence>
<name>A0AAV3Z8U5_9GAST</name>
<evidence type="ECO:0000313" key="3">
    <source>
        <dbReference type="Proteomes" id="UP000735302"/>
    </source>
</evidence>
<keyword evidence="3" id="KW-1185">Reference proteome</keyword>
<feature type="region of interest" description="Disordered" evidence="1">
    <location>
        <begin position="34"/>
        <end position="60"/>
    </location>
</feature>
<dbReference type="EMBL" id="BLXT01002087">
    <property type="protein sequence ID" value="GFN91045.1"/>
    <property type="molecule type" value="Genomic_DNA"/>
</dbReference>
<gene>
    <name evidence="2" type="ORF">PoB_001755100</name>
</gene>
<evidence type="ECO:0000256" key="1">
    <source>
        <dbReference type="SAM" id="MobiDB-lite"/>
    </source>
</evidence>
<organism evidence="2 3">
    <name type="scientific">Plakobranchus ocellatus</name>
    <dbReference type="NCBI Taxonomy" id="259542"/>
    <lineage>
        <taxon>Eukaryota</taxon>
        <taxon>Metazoa</taxon>
        <taxon>Spiralia</taxon>
        <taxon>Lophotrochozoa</taxon>
        <taxon>Mollusca</taxon>
        <taxon>Gastropoda</taxon>
        <taxon>Heterobranchia</taxon>
        <taxon>Euthyneura</taxon>
        <taxon>Panpulmonata</taxon>
        <taxon>Sacoglossa</taxon>
        <taxon>Placobranchoidea</taxon>
        <taxon>Plakobranchidae</taxon>
        <taxon>Plakobranchus</taxon>
    </lineage>
</organism>
<comment type="caution">
    <text evidence="2">The sequence shown here is derived from an EMBL/GenBank/DDBJ whole genome shotgun (WGS) entry which is preliminary data.</text>
</comment>
<reference evidence="2 3" key="1">
    <citation type="journal article" date="2021" name="Elife">
        <title>Chloroplast acquisition without the gene transfer in kleptoplastic sea slugs, Plakobranchus ocellatus.</title>
        <authorList>
            <person name="Maeda T."/>
            <person name="Takahashi S."/>
            <person name="Yoshida T."/>
            <person name="Shimamura S."/>
            <person name="Takaki Y."/>
            <person name="Nagai Y."/>
            <person name="Toyoda A."/>
            <person name="Suzuki Y."/>
            <person name="Arimoto A."/>
            <person name="Ishii H."/>
            <person name="Satoh N."/>
            <person name="Nishiyama T."/>
            <person name="Hasebe M."/>
            <person name="Maruyama T."/>
            <person name="Minagawa J."/>
            <person name="Obokata J."/>
            <person name="Shigenobu S."/>
        </authorList>
    </citation>
    <scope>NUCLEOTIDE SEQUENCE [LARGE SCALE GENOMIC DNA]</scope>
</reference>
<accession>A0AAV3Z8U5</accession>
<proteinExistence type="predicted"/>
<protein>
    <submittedName>
        <fullName evidence="2">Uncharacterized protein</fullName>
    </submittedName>
</protein>